<evidence type="ECO:0000256" key="5">
    <source>
        <dbReference type="ARBA" id="ARBA00022705"/>
    </source>
</evidence>
<dbReference type="Pfam" id="PF03175">
    <property type="entry name" value="DNA_pol_B_2"/>
    <property type="match status" value="1"/>
</dbReference>
<evidence type="ECO:0000256" key="2">
    <source>
        <dbReference type="ARBA" id="ARBA00012417"/>
    </source>
</evidence>
<dbReference type="EC" id="2.7.7.7" evidence="2"/>
<dbReference type="InterPro" id="IPR036397">
    <property type="entry name" value="RNaseH_sf"/>
</dbReference>
<keyword evidence="4" id="KW-0548">Nucleotidyltransferase</keyword>
<comment type="catalytic activity">
    <reaction evidence="8">
        <text>DNA(n) + a 2'-deoxyribonucleoside 5'-triphosphate = DNA(n+1) + diphosphate</text>
        <dbReference type="Rhea" id="RHEA:22508"/>
        <dbReference type="Rhea" id="RHEA-COMP:17339"/>
        <dbReference type="Rhea" id="RHEA-COMP:17340"/>
        <dbReference type="ChEBI" id="CHEBI:33019"/>
        <dbReference type="ChEBI" id="CHEBI:61560"/>
        <dbReference type="ChEBI" id="CHEBI:173112"/>
        <dbReference type="EC" id="2.7.7.7"/>
    </reaction>
</comment>
<reference evidence="10 11" key="1">
    <citation type="submission" date="2023-01" db="EMBL/GenBank/DDBJ databases">
        <authorList>
            <person name="Whitehead M."/>
        </authorList>
    </citation>
    <scope>NUCLEOTIDE SEQUENCE [LARGE SCALE GENOMIC DNA]</scope>
</reference>
<sequence length="117" mass="13929">MLLEIKNLSIRIIDSSNCIHGPLSSCPKTFGLKELKKGYFPHFFNTVENQNYIGILPDKKYYGFETMKPENKLEFEKWYNDKINENYIFNLKEELEAYCTSDVDIERRGCLELRKQF</sequence>
<evidence type="ECO:0000256" key="1">
    <source>
        <dbReference type="ARBA" id="ARBA00005755"/>
    </source>
</evidence>
<protein>
    <recommendedName>
        <fullName evidence="2">DNA-directed DNA polymerase</fullName>
        <ecNumber evidence="2">2.7.7.7</ecNumber>
    </recommendedName>
</protein>
<evidence type="ECO:0000256" key="3">
    <source>
        <dbReference type="ARBA" id="ARBA00022679"/>
    </source>
</evidence>
<dbReference type="GO" id="GO:0000166">
    <property type="term" value="F:nucleotide binding"/>
    <property type="evidence" value="ECO:0007669"/>
    <property type="project" value="InterPro"/>
</dbReference>
<proteinExistence type="inferred from homology"/>
<dbReference type="EMBL" id="CARXXK010000004">
    <property type="protein sequence ID" value="CAI6365261.1"/>
    <property type="molecule type" value="Genomic_DNA"/>
</dbReference>
<dbReference type="PANTHER" id="PTHR33568:SF3">
    <property type="entry name" value="DNA-DIRECTED DNA POLYMERASE"/>
    <property type="match status" value="1"/>
</dbReference>
<evidence type="ECO:0000256" key="7">
    <source>
        <dbReference type="ARBA" id="ARBA00023125"/>
    </source>
</evidence>
<dbReference type="Gene3D" id="3.30.420.10">
    <property type="entry name" value="Ribonuclease H-like superfamily/Ribonuclease H"/>
    <property type="match status" value="1"/>
</dbReference>
<gene>
    <name evidence="10" type="ORF">MEUPH1_LOCUS19997</name>
</gene>
<dbReference type="GO" id="GO:0003887">
    <property type="term" value="F:DNA-directed DNA polymerase activity"/>
    <property type="evidence" value="ECO:0007669"/>
    <property type="project" value="UniProtKB-KW"/>
</dbReference>
<dbReference type="AlphaFoldDB" id="A0AAV0XC85"/>
<evidence type="ECO:0000256" key="4">
    <source>
        <dbReference type="ARBA" id="ARBA00022695"/>
    </source>
</evidence>
<dbReference type="InterPro" id="IPR004868">
    <property type="entry name" value="DNA-dir_DNA_pol_B_mt/vir"/>
</dbReference>
<keyword evidence="6" id="KW-0239">DNA-directed DNA polymerase</keyword>
<evidence type="ECO:0000256" key="8">
    <source>
        <dbReference type="ARBA" id="ARBA00049244"/>
    </source>
</evidence>
<comment type="similarity">
    <text evidence="1">Belongs to the DNA polymerase type-B family.</text>
</comment>
<dbReference type="GO" id="GO:0006260">
    <property type="term" value="P:DNA replication"/>
    <property type="evidence" value="ECO:0007669"/>
    <property type="project" value="UniProtKB-KW"/>
</dbReference>
<dbReference type="GO" id="GO:0003677">
    <property type="term" value="F:DNA binding"/>
    <property type="evidence" value="ECO:0007669"/>
    <property type="project" value="UniProtKB-KW"/>
</dbReference>
<organism evidence="10 11">
    <name type="scientific">Macrosiphum euphorbiae</name>
    <name type="common">potato aphid</name>
    <dbReference type="NCBI Taxonomy" id="13131"/>
    <lineage>
        <taxon>Eukaryota</taxon>
        <taxon>Metazoa</taxon>
        <taxon>Ecdysozoa</taxon>
        <taxon>Arthropoda</taxon>
        <taxon>Hexapoda</taxon>
        <taxon>Insecta</taxon>
        <taxon>Pterygota</taxon>
        <taxon>Neoptera</taxon>
        <taxon>Paraneoptera</taxon>
        <taxon>Hemiptera</taxon>
        <taxon>Sternorrhyncha</taxon>
        <taxon>Aphidomorpha</taxon>
        <taxon>Aphidoidea</taxon>
        <taxon>Aphididae</taxon>
        <taxon>Macrosiphini</taxon>
        <taxon>Macrosiphum</taxon>
    </lineage>
</organism>
<dbReference type="PANTHER" id="PTHR33568">
    <property type="entry name" value="DNA POLYMERASE"/>
    <property type="match status" value="1"/>
</dbReference>
<keyword evidence="11" id="KW-1185">Reference proteome</keyword>
<evidence type="ECO:0000256" key="6">
    <source>
        <dbReference type="ARBA" id="ARBA00022932"/>
    </source>
</evidence>
<evidence type="ECO:0000313" key="11">
    <source>
        <dbReference type="Proteomes" id="UP001160148"/>
    </source>
</evidence>
<dbReference type="InterPro" id="IPR012337">
    <property type="entry name" value="RNaseH-like_sf"/>
</dbReference>
<comment type="caution">
    <text evidence="10">The sequence shown here is derived from an EMBL/GenBank/DDBJ whole genome shotgun (WGS) entry which is preliminary data.</text>
</comment>
<accession>A0AAV0XC85</accession>
<keyword evidence="7" id="KW-0238">DNA-binding</keyword>
<dbReference type="SUPFAM" id="SSF53098">
    <property type="entry name" value="Ribonuclease H-like"/>
    <property type="match status" value="1"/>
</dbReference>
<evidence type="ECO:0000313" key="10">
    <source>
        <dbReference type="EMBL" id="CAI6365261.1"/>
    </source>
</evidence>
<dbReference type="Proteomes" id="UP001160148">
    <property type="component" value="Unassembled WGS sequence"/>
</dbReference>
<evidence type="ECO:0000259" key="9">
    <source>
        <dbReference type="Pfam" id="PF03175"/>
    </source>
</evidence>
<feature type="domain" description="DNA-directed DNA polymerase family B mitochondria/virus" evidence="9">
    <location>
        <begin position="4"/>
        <end position="105"/>
    </location>
</feature>
<keyword evidence="5" id="KW-0235">DNA replication</keyword>
<keyword evidence="3" id="KW-0808">Transferase</keyword>
<name>A0AAV0XC85_9HEMI</name>